<accession>A0ACC6P418</accession>
<dbReference type="Proteomes" id="UP001364695">
    <property type="component" value="Unassembled WGS sequence"/>
</dbReference>
<reference evidence="1" key="1">
    <citation type="submission" date="2023-10" db="EMBL/GenBank/DDBJ databases">
        <title>Amphibacter perezi, gen. nov., sp. nov. a novel taxa of the family Comamonadaceae, class Betaproteobacteria isolated from the skin microbiota of Pelophylax perezi from different populations.</title>
        <authorList>
            <person name="Costa S."/>
            <person name="Proenca D.N."/>
            <person name="Lopes I."/>
            <person name="Morais P.V."/>
        </authorList>
    </citation>
    <scope>NUCLEOTIDE SEQUENCE</scope>
    <source>
        <strain evidence="1">SL12-8</strain>
    </source>
</reference>
<gene>
    <name evidence="1" type="ORF">RV045_11030</name>
</gene>
<proteinExistence type="predicted"/>
<evidence type="ECO:0000313" key="2">
    <source>
        <dbReference type="Proteomes" id="UP001364695"/>
    </source>
</evidence>
<comment type="caution">
    <text evidence="1">The sequence shown here is derived from an EMBL/GenBank/DDBJ whole genome shotgun (WGS) entry which is preliminary data.</text>
</comment>
<dbReference type="EMBL" id="JAWDIE010000017">
    <property type="protein sequence ID" value="MEJ7138956.1"/>
    <property type="molecule type" value="Genomic_DNA"/>
</dbReference>
<organism evidence="1 2">
    <name type="scientific">Amphibiibacter pelophylacis</name>
    <dbReference type="NCBI Taxonomy" id="1799477"/>
    <lineage>
        <taxon>Bacteria</taxon>
        <taxon>Pseudomonadati</taxon>
        <taxon>Pseudomonadota</taxon>
        <taxon>Betaproteobacteria</taxon>
        <taxon>Burkholderiales</taxon>
        <taxon>Sphaerotilaceae</taxon>
        <taxon>Amphibiibacter</taxon>
    </lineage>
</organism>
<sequence>MNFKNAPQMPFSGLVQSLSQAGLERVTLLANHVLSAEPEATRRLQAHVGHALHVHLDDWPRHLPRGAELLFLITPAGLLEAVAADDAAVALAPTLHVHLDASNPLALVGALARGPLVATQVAGPGALASDINWIIAHVRWDIEADLERWVGPSVAMALVTAGHFASSAVQQAASTLGALIGKRQ</sequence>
<keyword evidence="2" id="KW-1185">Reference proteome</keyword>
<evidence type="ECO:0000313" key="1">
    <source>
        <dbReference type="EMBL" id="MEJ7138956.1"/>
    </source>
</evidence>
<protein>
    <submittedName>
        <fullName evidence="1">Uncharacterized protein</fullName>
    </submittedName>
</protein>
<name>A0ACC6P418_9BURK</name>